<dbReference type="InterPro" id="IPR043132">
    <property type="entry name" value="BCAT-like_C"/>
</dbReference>
<evidence type="ECO:0000256" key="10">
    <source>
        <dbReference type="ARBA" id="ARBA00023304"/>
    </source>
</evidence>
<dbReference type="AlphaFoldDB" id="A0AAU7XC59"/>
<proteinExistence type="inferred from homology"/>
<keyword evidence="10" id="KW-0028">Amino-acid biosynthesis</keyword>
<sequence length="312" mass="34378">MKTDHVESSAPENTFAAGAAYVKGRFVPIGEAAIPMTDWGYRRSDVTYDVVGVWNGAFFRLDDHLARFEASMRALRMQPTETMAEIRAILTRCVQLLGRREAYVAMDCLRGVPRPGMPARMPGSCANHFAAFAVPWVWVVPEEVQRRGAHLIIAETPRIPDVCVDPTVKNFHWGDLTSALFEVEDKGADNALLLDMSGNLTEGPGFNAFVIKDGKVLSPDRGALEGITRKTVFELCEKLGLPFEIRPIPKAEVLDADEIFLSTTAGGIMPASRIDGRIMGNDRPGPISAELRETFWRLRAEGWHATPVEGLA</sequence>
<keyword evidence="10" id="KW-0100">Branched-chain amino acid biosynthesis</keyword>
<dbReference type="RefSeq" id="WP_407050426.1">
    <property type="nucleotide sequence ID" value="NZ_CP158568.1"/>
</dbReference>
<comment type="cofactor">
    <cofactor evidence="1">
        <name>pyridoxal 5'-phosphate</name>
        <dbReference type="ChEBI" id="CHEBI:597326"/>
    </cofactor>
</comment>
<evidence type="ECO:0000256" key="9">
    <source>
        <dbReference type="ARBA" id="ARBA00022898"/>
    </source>
</evidence>
<protein>
    <recommendedName>
        <fullName evidence="8">Probable branched-chain-amino-acid aminotransferase</fullName>
        <ecNumber evidence="7">2.6.1.42</ecNumber>
    </recommendedName>
</protein>
<comment type="catalytic activity">
    <reaction evidence="13">
        <text>L-leucine + 2-oxoglutarate = 4-methyl-2-oxopentanoate + L-glutamate</text>
        <dbReference type="Rhea" id="RHEA:18321"/>
        <dbReference type="ChEBI" id="CHEBI:16810"/>
        <dbReference type="ChEBI" id="CHEBI:17865"/>
        <dbReference type="ChEBI" id="CHEBI:29985"/>
        <dbReference type="ChEBI" id="CHEBI:57427"/>
        <dbReference type="EC" id="2.6.1.42"/>
    </reaction>
</comment>
<dbReference type="InterPro" id="IPR001544">
    <property type="entry name" value="Aminotrans_IV"/>
</dbReference>
<comment type="similarity">
    <text evidence="6">Belongs to the class-IV pyridoxal-phosphate-dependent aminotransferase family.</text>
</comment>
<dbReference type="InterPro" id="IPR050571">
    <property type="entry name" value="Class-IV_PLP-Dep_Aminotrnsfr"/>
</dbReference>
<evidence type="ECO:0000256" key="3">
    <source>
        <dbReference type="ARBA" id="ARBA00004824"/>
    </source>
</evidence>
<reference evidence="14" key="1">
    <citation type="submission" date="2024-06" db="EMBL/GenBank/DDBJ databases">
        <title>Methylostella associata gen. nov., sp. nov., a novel Ancalomicrobiaceae-affiliated facultatively methylotrophic bacteria that feed on methanotrophs of the genus Methylococcus.</title>
        <authorList>
            <person name="Saltykova V."/>
            <person name="Danilova O.V."/>
            <person name="Oshkin I.Y."/>
            <person name="Belova S.E."/>
            <person name="Pimenov N.V."/>
            <person name="Dedysh S.N."/>
        </authorList>
    </citation>
    <scope>NUCLEOTIDE SEQUENCE</scope>
    <source>
        <strain evidence="14">S20</strain>
    </source>
</reference>
<dbReference type="Pfam" id="PF01063">
    <property type="entry name" value="Aminotran_4"/>
    <property type="match status" value="1"/>
</dbReference>
<evidence type="ECO:0000313" key="14">
    <source>
        <dbReference type="EMBL" id="XBY45333.1"/>
    </source>
</evidence>
<comment type="catalytic activity">
    <reaction evidence="11">
        <text>L-valine + 2-oxoglutarate = 3-methyl-2-oxobutanoate + L-glutamate</text>
        <dbReference type="Rhea" id="RHEA:24813"/>
        <dbReference type="ChEBI" id="CHEBI:11851"/>
        <dbReference type="ChEBI" id="CHEBI:16810"/>
        <dbReference type="ChEBI" id="CHEBI:29985"/>
        <dbReference type="ChEBI" id="CHEBI:57762"/>
        <dbReference type="EC" id="2.6.1.42"/>
    </reaction>
</comment>
<comment type="pathway">
    <text evidence="5">Amino-acid biosynthesis; L-leucine biosynthesis; L-leucine from 3-methyl-2-oxobutanoate: step 4/4.</text>
</comment>
<keyword evidence="14" id="KW-0808">Transferase</keyword>
<dbReference type="PANTHER" id="PTHR42743">
    <property type="entry name" value="AMINO-ACID AMINOTRANSFERASE"/>
    <property type="match status" value="1"/>
</dbReference>
<name>A0AAU7XC59_9HYPH</name>
<dbReference type="Gene3D" id="3.30.470.10">
    <property type="match status" value="1"/>
</dbReference>
<dbReference type="GO" id="GO:0004084">
    <property type="term" value="F:branched-chain-amino-acid transaminase activity"/>
    <property type="evidence" value="ECO:0007669"/>
    <property type="project" value="UniProtKB-EC"/>
</dbReference>
<accession>A0AAU7XC59</accession>
<dbReference type="EC" id="2.6.1.42" evidence="7"/>
<dbReference type="SUPFAM" id="SSF56752">
    <property type="entry name" value="D-aminoacid aminotransferase-like PLP-dependent enzymes"/>
    <property type="match status" value="1"/>
</dbReference>
<dbReference type="InterPro" id="IPR036038">
    <property type="entry name" value="Aminotransferase-like"/>
</dbReference>
<dbReference type="GO" id="GO:0008652">
    <property type="term" value="P:amino acid biosynthetic process"/>
    <property type="evidence" value="ECO:0007669"/>
    <property type="project" value="UniProtKB-ARBA"/>
</dbReference>
<evidence type="ECO:0000256" key="8">
    <source>
        <dbReference type="ARBA" id="ARBA00014472"/>
    </source>
</evidence>
<dbReference type="EMBL" id="CP158568">
    <property type="protein sequence ID" value="XBY45333.1"/>
    <property type="molecule type" value="Genomic_DNA"/>
</dbReference>
<dbReference type="Gene3D" id="3.20.10.10">
    <property type="entry name" value="D-amino Acid Aminotransferase, subunit A, domain 2"/>
    <property type="match status" value="1"/>
</dbReference>
<dbReference type="KEGG" id="mflg:ABS361_03350"/>
<organism evidence="14">
    <name type="scientific">Methyloraptor flagellatus</name>
    <dbReference type="NCBI Taxonomy" id="3162530"/>
    <lineage>
        <taxon>Bacteria</taxon>
        <taxon>Pseudomonadati</taxon>
        <taxon>Pseudomonadota</taxon>
        <taxon>Alphaproteobacteria</taxon>
        <taxon>Hyphomicrobiales</taxon>
        <taxon>Ancalomicrobiaceae</taxon>
        <taxon>Methyloraptor</taxon>
    </lineage>
</organism>
<evidence type="ECO:0000256" key="6">
    <source>
        <dbReference type="ARBA" id="ARBA00009320"/>
    </source>
</evidence>
<dbReference type="PANTHER" id="PTHR42743:SF11">
    <property type="entry name" value="AMINODEOXYCHORISMATE LYASE"/>
    <property type="match status" value="1"/>
</dbReference>
<evidence type="ECO:0000256" key="5">
    <source>
        <dbReference type="ARBA" id="ARBA00005072"/>
    </source>
</evidence>
<evidence type="ECO:0000256" key="2">
    <source>
        <dbReference type="ARBA" id="ARBA00003109"/>
    </source>
</evidence>
<evidence type="ECO:0000256" key="13">
    <source>
        <dbReference type="ARBA" id="ARBA00049229"/>
    </source>
</evidence>
<comment type="pathway">
    <text evidence="4">Amino-acid biosynthesis; L-valine biosynthesis; L-valine from pyruvate: step 4/4.</text>
</comment>
<keyword evidence="14" id="KW-0032">Aminotransferase</keyword>
<gene>
    <name evidence="14" type="ORF">ABS361_03350</name>
</gene>
<evidence type="ECO:0000256" key="4">
    <source>
        <dbReference type="ARBA" id="ARBA00004931"/>
    </source>
</evidence>
<comment type="function">
    <text evidence="2">Acts on leucine, isoleucine and valine.</text>
</comment>
<evidence type="ECO:0000256" key="12">
    <source>
        <dbReference type="ARBA" id="ARBA00048798"/>
    </source>
</evidence>
<evidence type="ECO:0000256" key="7">
    <source>
        <dbReference type="ARBA" id="ARBA00013053"/>
    </source>
</evidence>
<comment type="catalytic activity">
    <reaction evidence="12">
        <text>L-isoleucine + 2-oxoglutarate = (S)-3-methyl-2-oxopentanoate + L-glutamate</text>
        <dbReference type="Rhea" id="RHEA:24801"/>
        <dbReference type="ChEBI" id="CHEBI:16810"/>
        <dbReference type="ChEBI" id="CHEBI:29985"/>
        <dbReference type="ChEBI" id="CHEBI:35146"/>
        <dbReference type="ChEBI" id="CHEBI:58045"/>
        <dbReference type="EC" id="2.6.1.42"/>
    </reaction>
</comment>
<comment type="pathway">
    <text evidence="3">Amino-acid biosynthesis; L-isoleucine biosynthesis; L-isoleucine from 2-oxobutanoate: step 4/4.</text>
</comment>
<dbReference type="FunFam" id="3.20.10.10:FF:000002">
    <property type="entry name" value="D-alanine aminotransferase"/>
    <property type="match status" value="1"/>
</dbReference>
<keyword evidence="9" id="KW-0663">Pyridoxal phosphate</keyword>
<dbReference type="GO" id="GO:0009082">
    <property type="term" value="P:branched-chain amino acid biosynthetic process"/>
    <property type="evidence" value="ECO:0007669"/>
    <property type="project" value="UniProtKB-KW"/>
</dbReference>
<evidence type="ECO:0000256" key="11">
    <source>
        <dbReference type="ARBA" id="ARBA00048212"/>
    </source>
</evidence>
<dbReference type="InterPro" id="IPR043131">
    <property type="entry name" value="BCAT-like_N"/>
</dbReference>
<evidence type="ECO:0000256" key="1">
    <source>
        <dbReference type="ARBA" id="ARBA00001933"/>
    </source>
</evidence>